<gene>
    <name evidence="15" type="ORF">Micbo1qcDRAFT_233087</name>
</gene>
<evidence type="ECO:0000256" key="7">
    <source>
        <dbReference type="ARBA" id="ARBA00022714"/>
    </source>
</evidence>
<evidence type="ECO:0000256" key="6">
    <source>
        <dbReference type="ARBA" id="ARBA00014931"/>
    </source>
</evidence>
<keyword evidence="11" id="KW-0411">Iron-sulfur</keyword>
<evidence type="ECO:0000313" key="15">
    <source>
        <dbReference type="EMBL" id="KXJ91659.1"/>
    </source>
</evidence>
<evidence type="ECO:0000256" key="13">
    <source>
        <dbReference type="SAM" id="MobiDB-lite"/>
    </source>
</evidence>
<evidence type="ECO:0000256" key="8">
    <source>
        <dbReference type="ARBA" id="ARBA00022723"/>
    </source>
</evidence>
<dbReference type="OrthoDB" id="426882at2759"/>
<dbReference type="AlphaFoldDB" id="A0A136J3J6"/>
<comment type="pathway">
    <text evidence="3">Amine and polyamine biosynthesis; betaine biosynthesis via choline pathway; betaine aldehyde from choline (monooxygenase route): step 1/1.</text>
</comment>
<comment type="catalytic activity">
    <reaction evidence="12">
        <text>choline + 2 reduced [2Fe-2S]-[ferredoxin] + O2 + 2 H(+) = betaine aldehyde hydrate + 2 oxidized [2Fe-2S]-[ferredoxin] + H2O</text>
        <dbReference type="Rhea" id="RHEA:17769"/>
        <dbReference type="Rhea" id="RHEA-COMP:10000"/>
        <dbReference type="Rhea" id="RHEA-COMP:10001"/>
        <dbReference type="ChEBI" id="CHEBI:15354"/>
        <dbReference type="ChEBI" id="CHEBI:15377"/>
        <dbReference type="ChEBI" id="CHEBI:15378"/>
        <dbReference type="ChEBI" id="CHEBI:15379"/>
        <dbReference type="ChEBI" id="CHEBI:15870"/>
        <dbReference type="ChEBI" id="CHEBI:33737"/>
        <dbReference type="ChEBI" id="CHEBI:33738"/>
        <dbReference type="EC" id="1.14.15.7"/>
    </reaction>
</comment>
<evidence type="ECO:0000256" key="2">
    <source>
        <dbReference type="ARBA" id="ARBA00002149"/>
    </source>
</evidence>
<dbReference type="PROSITE" id="PS51296">
    <property type="entry name" value="RIESKE"/>
    <property type="match status" value="1"/>
</dbReference>
<dbReference type="GO" id="GO:0051537">
    <property type="term" value="F:2 iron, 2 sulfur cluster binding"/>
    <property type="evidence" value="ECO:0007669"/>
    <property type="project" value="UniProtKB-KW"/>
</dbReference>
<dbReference type="EC" id="1.14.15.7" evidence="5"/>
<dbReference type="SUPFAM" id="SSF50022">
    <property type="entry name" value="ISP domain"/>
    <property type="match status" value="1"/>
</dbReference>
<dbReference type="InterPro" id="IPR015879">
    <property type="entry name" value="Ring_hydroxy_dOase_asu_C_dom"/>
</dbReference>
<dbReference type="InterPro" id="IPR017941">
    <property type="entry name" value="Rieske_2Fe-2S"/>
</dbReference>
<dbReference type="InterPro" id="IPR001663">
    <property type="entry name" value="Rng_hydr_dOase-A"/>
</dbReference>
<dbReference type="SUPFAM" id="SSF55961">
    <property type="entry name" value="Bet v1-like"/>
    <property type="match status" value="1"/>
</dbReference>
<dbReference type="GO" id="GO:0005506">
    <property type="term" value="F:iron ion binding"/>
    <property type="evidence" value="ECO:0007669"/>
    <property type="project" value="InterPro"/>
</dbReference>
<dbReference type="CDD" id="cd00680">
    <property type="entry name" value="RHO_alpha_C"/>
    <property type="match status" value="1"/>
</dbReference>
<dbReference type="CDD" id="cd03469">
    <property type="entry name" value="Rieske_RO_Alpha_N"/>
    <property type="match status" value="1"/>
</dbReference>
<evidence type="ECO:0000256" key="5">
    <source>
        <dbReference type="ARBA" id="ARBA00012763"/>
    </source>
</evidence>
<name>A0A136J3J6_9PEZI</name>
<evidence type="ECO:0000256" key="1">
    <source>
        <dbReference type="ARBA" id="ARBA00001962"/>
    </source>
</evidence>
<comment type="cofactor">
    <cofactor evidence="1">
        <name>Fe cation</name>
        <dbReference type="ChEBI" id="CHEBI:24875"/>
    </cofactor>
</comment>
<feature type="domain" description="Rieske" evidence="14">
    <location>
        <begin position="50"/>
        <end position="135"/>
    </location>
</feature>
<dbReference type="Pfam" id="PF00848">
    <property type="entry name" value="Ring_hydroxyl_A"/>
    <property type="match status" value="1"/>
</dbReference>
<dbReference type="GO" id="GO:0019133">
    <property type="term" value="F:choline monooxygenase activity"/>
    <property type="evidence" value="ECO:0007669"/>
    <property type="project" value="UniProtKB-EC"/>
</dbReference>
<organism evidence="15 16">
    <name type="scientific">Microdochium bolleyi</name>
    <dbReference type="NCBI Taxonomy" id="196109"/>
    <lineage>
        <taxon>Eukaryota</taxon>
        <taxon>Fungi</taxon>
        <taxon>Dikarya</taxon>
        <taxon>Ascomycota</taxon>
        <taxon>Pezizomycotina</taxon>
        <taxon>Sordariomycetes</taxon>
        <taxon>Xylariomycetidae</taxon>
        <taxon>Xylariales</taxon>
        <taxon>Microdochiaceae</taxon>
        <taxon>Microdochium</taxon>
    </lineage>
</organism>
<evidence type="ECO:0000256" key="4">
    <source>
        <dbReference type="ARBA" id="ARBA00010848"/>
    </source>
</evidence>
<keyword evidence="9" id="KW-0560">Oxidoreductase</keyword>
<dbReference type="InParanoid" id="A0A136J3J6"/>
<dbReference type="InterPro" id="IPR036922">
    <property type="entry name" value="Rieske_2Fe-2S_sf"/>
</dbReference>
<evidence type="ECO:0000313" key="16">
    <source>
        <dbReference type="Proteomes" id="UP000070501"/>
    </source>
</evidence>
<dbReference type="Proteomes" id="UP000070501">
    <property type="component" value="Unassembled WGS sequence"/>
</dbReference>
<protein>
    <recommendedName>
        <fullName evidence="6">Choline monooxygenase, chloroplastic</fullName>
        <ecNumber evidence="5">1.14.15.7</ecNumber>
    </recommendedName>
</protein>
<dbReference type="EMBL" id="KQ964249">
    <property type="protein sequence ID" value="KXJ91659.1"/>
    <property type="molecule type" value="Genomic_DNA"/>
</dbReference>
<evidence type="ECO:0000256" key="9">
    <source>
        <dbReference type="ARBA" id="ARBA00023002"/>
    </source>
</evidence>
<evidence type="ECO:0000256" key="10">
    <source>
        <dbReference type="ARBA" id="ARBA00023004"/>
    </source>
</evidence>
<reference evidence="16" key="1">
    <citation type="submission" date="2016-02" db="EMBL/GenBank/DDBJ databases">
        <title>Draft genome sequence of Microdochium bolleyi, a fungal endophyte of beachgrass.</title>
        <authorList>
            <consortium name="DOE Joint Genome Institute"/>
            <person name="David A.S."/>
            <person name="May G."/>
            <person name="Haridas S."/>
            <person name="Lim J."/>
            <person name="Wang M."/>
            <person name="Labutti K."/>
            <person name="Lipzen A."/>
            <person name="Barry K."/>
            <person name="Grigoriev I.V."/>
        </authorList>
    </citation>
    <scope>NUCLEOTIDE SEQUENCE [LARGE SCALE GENOMIC DNA]</scope>
    <source>
        <strain evidence="16">J235TASD1</strain>
    </source>
</reference>
<dbReference type="GO" id="GO:0019285">
    <property type="term" value="P:glycine betaine biosynthetic process from choline"/>
    <property type="evidence" value="ECO:0007669"/>
    <property type="project" value="UniProtKB-UniPathway"/>
</dbReference>
<evidence type="ECO:0000256" key="11">
    <source>
        <dbReference type="ARBA" id="ARBA00023014"/>
    </source>
</evidence>
<keyword evidence="8" id="KW-0479">Metal-binding</keyword>
<dbReference type="PANTHER" id="PTHR43756:SF5">
    <property type="entry name" value="CHOLINE MONOOXYGENASE, CHLOROPLASTIC"/>
    <property type="match status" value="1"/>
</dbReference>
<sequence>MASWLGFGTKEAAPAVAEKKTAKALPAAWYHSEAMYQLERRAIYSKKWILVSHKLRYTEPGSYLQMTQAGYPLFLVKDRAGNINAFHNVCRHRAYPVVEGGSGKASILACKYHGWSYGFNGKLAKAPKYQDLDTFDKAANSLFPIHIHVDKLGYVWINLESSPEPSVSWEEDFSSVDEQPRLAAFDMSQFKFDHQWEMMGDYNWKTLADNYNECYHCLTGHPGVSAVTNLDKYWVETKGGHIQHFNTDRPDKEGLGIYSTYLYPNTSITISTDFMYIMRCIPVSATRTKMEYEVYRGLGATDEKFTEISEFFKQVLREDKDLCNAAHKNLQGGIFVNGELHPQAEKGPLYFQKLTRHLVMSHRAEEKRSGKDSWPATPQHDLSSKSEEEVDFCRQLDCDAAKDAGLEW</sequence>
<dbReference type="STRING" id="196109.A0A136J3J6"/>
<evidence type="ECO:0000256" key="12">
    <source>
        <dbReference type="ARBA" id="ARBA00049097"/>
    </source>
</evidence>
<dbReference type="Pfam" id="PF00355">
    <property type="entry name" value="Rieske"/>
    <property type="match status" value="1"/>
</dbReference>
<dbReference type="UniPathway" id="UPA00529">
    <property type="reaction ID" value="UER00430"/>
</dbReference>
<accession>A0A136J3J6</accession>
<evidence type="ECO:0000256" key="3">
    <source>
        <dbReference type="ARBA" id="ARBA00004866"/>
    </source>
</evidence>
<dbReference type="Gene3D" id="2.102.10.10">
    <property type="entry name" value="Rieske [2Fe-2S] iron-sulphur domain"/>
    <property type="match status" value="1"/>
</dbReference>
<keyword evidence="7" id="KW-0001">2Fe-2S</keyword>
<keyword evidence="16" id="KW-1185">Reference proteome</keyword>
<keyword evidence="10" id="KW-0408">Iron</keyword>
<comment type="function">
    <text evidence="2">Catalyzes the first step of the osmoprotectant glycine betaine synthesis.</text>
</comment>
<dbReference type="PANTHER" id="PTHR43756">
    <property type="entry name" value="CHOLINE MONOOXYGENASE, CHLOROPLASTIC"/>
    <property type="match status" value="1"/>
</dbReference>
<dbReference type="PRINTS" id="PR00090">
    <property type="entry name" value="RNGDIOXGNASE"/>
</dbReference>
<comment type="similarity">
    <text evidence="4">Belongs to the choline monooxygenase family.</text>
</comment>
<proteinExistence type="inferred from homology"/>
<feature type="region of interest" description="Disordered" evidence="13">
    <location>
        <begin position="365"/>
        <end position="389"/>
    </location>
</feature>
<evidence type="ECO:0000259" key="14">
    <source>
        <dbReference type="PROSITE" id="PS51296"/>
    </source>
</evidence>
<dbReference type="Gene3D" id="3.90.380.10">
    <property type="entry name" value="Naphthalene 1,2-dioxygenase Alpha Subunit, Chain A, domain 1"/>
    <property type="match status" value="2"/>
</dbReference>